<keyword evidence="3" id="KW-1003">Cell membrane</keyword>
<feature type="transmembrane region" description="Helical" evidence="8">
    <location>
        <begin position="962"/>
        <end position="980"/>
    </location>
</feature>
<evidence type="ECO:0000256" key="1">
    <source>
        <dbReference type="ARBA" id="ARBA00004651"/>
    </source>
</evidence>
<evidence type="ECO:0008006" key="11">
    <source>
        <dbReference type="Google" id="ProtNLM"/>
    </source>
</evidence>
<keyword evidence="5 8" id="KW-1133">Transmembrane helix</keyword>
<gene>
    <name evidence="9" type="ORF">B0T11DRAFT_257773</name>
</gene>
<evidence type="ECO:0000256" key="7">
    <source>
        <dbReference type="SAM" id="MobiDB-lite"/>
    </source>
</evidence>
<evidence type="ECO:0000256" key="5">
    <source>
        <dbReference type="ARBA" id="ARBA00022989"/>
    </source>
</evidence>
<dbReference type="InterPro" id="IPR036259">
    <property type="entry name" value="MFS_trans_sf"/>
</dbReference>
<feature type="region of interest" description="Disordered" evidence="7">
    <location>
        <begin position="273"/>
        <end position="336"/>
    </location>
</feature>
<feature type="compositionally biased region" description="Basic residues" evidence="7">
    <location>
        <begin position="1309"/>
        <end position="1319"/>
    </location>
</feature>
<dbReference type="EMBL" id="JAGPXD010000004">
    <property type="protein sequence ID" value="KAH7357943.1"/>
    <property type="molecule type" value="Genomic_DNA"/>
</dbReference>
<keyword evidence="4 8" id="KW-0812">Transmembrane</keyword>
<proteinExistence type="predicted"/>
<name>A0A8K0TGB6_9PEZI</name>
<evidence type="ECO:0000256" key="4">
    <source>
        <dbReference type="ARBA" id="ARBA00022692"/>
    </source>
</evidence>
<keyword evidence="6 8" id="KW-0472">Membrane</keyword>
<feature type="transmembrane region" description="Helical" evidence="8">
    <location>
        <begin position="708"/>
        <end position="728"/>
    </location>
</feature>
<keyword evidence="10" id="KW-1185">Reference proteome</keyword>
<feature type="region of interest" description="Disordered" evidence="7">
    <location>
        <begin position="1"/>
        <end position="78"/>
    </location>
</feature>
<sequence length="1385" mass="151188">MADRVKDKDGDNLSTSSASRSGAFHHALLKTASGRPMIVDRDLPVPPMLSHEPSKEDFGPGDHVKTNKETVDLPDPNDFEVDRIADSPSPDRIPLLGASNPDNTMEKICLDPVALHITESHSKAHHPGLLKGADFCDAGVAGQPLSQRPFSPAPSGAMSSGSSELKLIHARVDRKMSGGDSCTATVEIPIPKHHGHSHSTKVRPANDLAIYYRHEDPADGHGPHPAISKVRPFDQSFEEYDQTQAIMENTPLVDNSSSHEGHVHFSKVQPMSPLPAEADELGSGLSASPKVQASREAPSGVNSRKYSAIDTADPDDLEPVSRKVSENAASPSVDSSLDYRRTARWLRDLLKYPEDYTPSLTRIPPRRKRSSLSRGADSLPDTDVITEPPSRSLTTTSTLPPSTVEPHAINRAVNDLEGLLNEALAVACMFADRHDSLSQEALDDGTVQGYRQLPDLSKSKENLSEVALNDSTDPVPRPQPRHSYTFPTPQRPPLAHVMDSFHTIHATSTITSKRDPDPRPSDNQAYNDAICDIEGSSRYVQVPLRNSSMKQRAERQKPAIGPLAPFPHGSYTSSSGGLSADADVINFKTQYQAAQPGTRPDIVINDHSSAASLQEAPFDRPAHEERLSHQDHNISLRGKSHVSLQGAQAFSLSRSHRRQPIARDWSPARKQFAAIVACVSTAVIGILLGIFAGIVPSIQYYILDTSHLTVYGNVGCFAGMAIPTFLFWPLPLLHGRKPYILTSLTIAMPLLFIQALSRLVLLVPRGLMGGALGFASMNFHSMLLDLYGASLMSSNPHQEVVDCYDVRRHGGGQGGWLGIWTFSWIGSLGIGFLVGAVVINYLPPVWGFYISIILVAITLVLNTICPETRRSTYRRSVAEVNTGDSTSRRVARGEVMMHRVKTGPRWWGQEVYHGVCLSFEMLRQPGFLVLSLYVGWIYAQVVLLIILLGSLFSRFYRMKSPYVGLLVASLALGALIGIPFQKANLFSRARYRELNTSRMTLDNKVLWTSHMLRRALFAVGLPVAGGLYTALSIGPPVHPSGPAVLAAAIGCLSCLAISECNGLVMETFDTSDLQPGMTGRPRTNSSDKRTNYSSFPRVTAGLAVCHTFAFIFAAGASALGGLLRRNLGQRAATGVVAGILLILTILLLFALVRIKEVQIVPTCRSAEMDRWTQARRESLKRRASMPAPDLAATDPFADDEPYRPHIIGNPVAKTRRVNILELGAMTRWTDIRTGNKLIDANQGRNRDALGAGFQSINQSAHSLAHGVRSIVSRTPSQRSHVSRSGSRRAQQRGSGSESEVEMTVLQRPARTKQSLRGRHGQLPSDGYQERECVMGQALPEDRNEDLEIFSSDMSGDEGLVKDHGAHMFRSKIMPMYEGPEKGKGD</sequence>
<feature type="transmembrane region" description="Helical" evidence="8">
    <location>
        <begin position="1015"/>
        <end position="1034"/>
    </location>
</feature>
<evidence type="ECO:0000313" key="9">
    <source>
        <dbReference type="EMBL" id="KAH7357943.1"/>
    </source>
</evidence>
<feature type="transmembrane region" description="Helical" evidence="8">
    <location>
        <begin position="845"/>
        <end position="865"/>
    </location>
</feature>
<evidence type="ECO:0000256" key="3">
    <source>
        <dbReference type="ARBA" id="ARBA00022475"/>
    </source>
</evidence>
<dbReference type="PANTHER" id="PTHR23502">
    <property type="entry name" value="MAJOR FACILITATOR SUPERFAMILY"/>
    <property type="match status" value="1"/>
</dbReference>
<feature type="transmembrane region" description="Helical" evidence="8">
    <location>
        <begin position="927"/>
        <end position="950"/>
    </location>
</feature>
<dbReference type="CDD" id="cd06174">
    <property type="entry name" value="MFS"/>
    <property type="match status" value="1"/>
</dbReference>
<accession>A0A8K0TGB6</accession>
<dbReference type="GO" id="GO:0005886">
    <property type="term" value="C:plasma membrane"/>
    <property type="evidence" value="ECO:0007669"/>
    <property type="project" value="UniProtKB-SubCell"/>
</dbReference>
<dbReference type="Gene3D" id="1.20.1250.20">
    <property type="entry name" value="MFS general substrate transporter like domains"/>
    <property type="match status" value="1"/>
</dbReference>
<dbReference type="OrthoDB" id="10250282at2759"/>
<comment type="caution">
    <text evidence="9">The sequence shown here is derived from an EMBL/GenBank/DDBJ whole genome shotgun (WGS) entry which is preliminary data.</text>
</comment>
<dbReference type="Proteomes" id="UP000813385">
    <property type="component" value="Unassembled WGS sequence"/>
</dbReference>
<reference evidence="9" key="1">
    <citation type="journal article" date="2021" name="Nat. Commun.">
        <title>Genetic determinants of endophytism in the Arabidopsis root mycobiome.</title>
        <authorList>
            <person name="Mesny F."/>
            <person name="Miyauchi S."/>
            <person name="Thiergart T."/>
            <person name="Pickel B."/>
            <person name="Atanasova L."/>
            <person name="Karlsson M."/>
            <person name="Huettel B."/>
            <person name="Barry K.W."/>
            <person name="Haridas S."/>
            <person name="Chen C."/>
            <person name="Bauer D."/>
            <person name="Andreopoulos W."/>
            <person name="Pangilinan J."/>
            <person name="LaButti K."/>
            <person name="Riley R."/>
            <person name="Lipzen A."/>
            <person name="Clum A."/>
            <person name="Drula E."/>
            <person name="Henrissat B."/>
            <person name="Kohler A."/>
            <person name="Grigoriev I.V."/>
            <person name="Martin F.M."/>
            <person name="Hacquard S."/>
        </authorList>
    </citation>
    <scope>NUCLEOTIDE SEQUENCE</scope>
    <source>
        <strain evidence="9">MPI-CAGE-AT-0016</strain>
    </source>
</reference>
<evidence type="ECO:0000256" key="8">
    <source>
        <dbReference type="SAM" id="Phobius"/>
    </source>
</evidence>
<feature type="transmembrane region" description="Helical" evidence="8">
    <location>
        <begin position="1040"/>
        <end position="1058"/>
    </location>
</feature>
<feature type="transmembrane region" description="Helical" evidence="8">
    <location>
        <begin position="740"/>
        <end position="761"/>
    </location>
</feature>
<keyword evidence="2" id="KW-0813">Transport</keyword>
<feature type="region of interest" description="Disordered" evidence="7">
    <location>
        <begin position="356"/>
        <end position="406"/>
    </location>
</feature>
<comment type="subcellular location">
    <subcellularLocation>
        <location evidence="1">Cell membrane</location>
        <topology evidence="1">Multi-pass membrane protein</topology>
    </subcellularLocation>
</comment>
<feature type="compositionally biased region" description="Low complexity" evidence="7">
    <location>
        <begin position="386"/>
        <end position="402"/>
    </location>
</feature>
<feature type="compositionally biased region" description="Basic and acidic residues" evidence="7">
    <location>
        <begin position="52"/>
        <end position="71"/>
    </location>
</feature>
<feature type="compositionally biased region" description="Basic and acidic residues" evidence="7">
    <location>
        <begin position="1"/>
        <end position="11"/>
    </location>
</feature>
<organism evidence="9 10">
    <name type="scientific">Plectosphaerella cucumerina</name>
    <dbReference type="NCBI Taxonomy" id="40658"/>
    <lineage>
        <taxon>Eukaryota</taxon>
        <taxon>Fungi</taxon>
        <taxon>Dikarya</taxon>
        <taxon>Ascomycota</taxon>
        <taxon>Pezizomycotina</taxon>
        <taxon>Sordariomycetes</taxon>
        <taxon>Hypocreomycetidae</taxon>
        <taxon>Glomerellales</taxon>
        <taxon>Plectosphaerellaceae</taxon>
        <taxon>Plectosphaerella</taxon>
    </lineage>
</organism>
<evidence type="ECO:0000256" key="2">
    <source>
        <dbReference type="ARBA" id="ARBA00022448"/>
    </source>
</evidence>
<protein>
    <recommendedName>
        <fullName evidence="11">Polyamine transport protein</fullName>
    </recommendedName>
</protein>
<dbReference type="GO" id="GO:0022857">
    <property type="term" value="F:transmembrane transporter activity"/>
    <property type="evidence" value="ECO:0007669"/>
    <property type="project" value="TreeGrafter"/>
</dbReference>
<evidence type="ECO:0000313" key="10">
    <source>
        <dbReference type="Proteomes" id="UP000813385"/>
    </source>
</evidence>
<feature type="transmembrane region" description="Helical" evidence="8">
    <location>
        <begin position="672"/>
        <end position="702"/>
    </location>
</feature>
<dbReference type="SUPFAM" id="SSF103473">
    <property type="entry name" value="MFS general substrate transporter"/>
    <property type="match status" value="1"/>
</dbReference>
<feature type="region of interest" description="Disordered" evidence="7">
    <location>
        <begin position="1272"/>
        <end position="1326"/>
    </location>
</feature>
<evidence type="ECO:0000256" key="6">
    <source>
        <dbReference type="ARBA" id="ARBA00023136"/>
    </source>
</evidence>
<dbReference type="PANTHER" id="PTHR23502:SF186">
    <property type="entry name" value="MAJOR FACILITATOR SUPERFAMILY (MFS) PROFILE DOMAIN-CONTAINING PROTEIN"/>
    <property type="match status" value="1"/>
</dbReference>
<feature type="transmembrane region" description="Helical" evidence="8">
    <location>
        <begin position="1131"/>
        <end position="1152"/>
    </location>
</feature>
<feature type="transmembrane region" description="Helical" evidence="8">
    <location>
        <begin position="1098"/>
        <end position="1119"/>
    </location>
</feature>
<feature type="transmembrane region" description="Helical" evidence="8">
    <location>
        <begin position="817"/>
        <end position="839"/>
    </location>
</feature>